<dbReference type="GO" id="GO:0016989">
    <property type="term" value="F:sigma factor antagonist activity"/>
    <property type="evidence" value="ECO:0007669"/>
    <property type="project" value="TreeGrafter"/>
</dbReference>
<dbReference type="PANTHER" id="PTHR30273:SF2">
    <property type="entry name" value="PROTEIN FECR"/>
    <property type="match status" value="1"/>
</dbReference>
<dbReference type="InterPro" id="IPR012373">
    <property type="entry name" value="Ferrdict_sens_TM"/>
</dbReference>
<dbReference type="PANTHER" id="PTHR30273">
    <property type="entry name" value="PERIPLASMIC SIGNAL SENSOR AND SIGMA FACTOR ACTIVATOR FECR-RELATED"/>
    <property type="match status" value="1"/>
</dbReference>
<evidence type="ECO:0000259" key="3">
    <source>
        <dbReference type="Pfam" id="PF16344"/>
    </source>
</evidence>
<dbReference type="PIRSF" id="PIRSF018266">
    <property type="entry name" value="FecR"/>
    <property type="match status" value="1"/>
</dbReference>
<sequence length="350" mass="39208">MNNKEWQSLLLKYREGKCTKEEMLKIHLWYENLNADGLAVLSEQEKREMEGRMLGILAAETSADTQAEPVVVRTLWRRAAVYLSAAAAVLIVVSFWVFFGNRQPAQGVAQEKMFVQAPNSSLITEENKTNVPKRLILSDRSTVILEPGASIVFPATFSADKRTVQLSGNAFFEITRNPDQPFLVYSGKIITRVLGTSFRIKTNGKDKALEVEVVTGKVSVFENREAFSESEPAENEDNGVVLTPNQRVTYFPESRHLMTGLVPEPVKATQPTQEARMVFNDEKLEKIVKTLQDTYGIEIVFANDRLAHCTFTGDLTDMQLYDKLALVCKSNGADYEVKGTRILINGRGCD</sequence>
<evidence type="ECO:0000259" key="2">
    <source>
        <dbReference type="Pfam" id="PF04773"/>
    </source>
</evidence>
<dbReference type="AlphaFoldDB" id="C6VV87"/>
<name>C6VV87_DYAFD</name>
<feature type="domain" description="FecR protein" evidence="2">
    <location>
        <begin position="134"/>
        <end position="218"/>
    </location>
</feature>
<keyword evidence="1" id="KW-1133">Transmembrane helix</keyword>
<reference evidence="4 5" key="1">
    <citation type="journal article" date="2009" name="Stand. Genomic Sci.">
        <title>Complete genome sequence of Dyadobacter fermentans type strain (NS114).</title>
        <authorList>
            <person name="Lang E."/>
            <person name="Lapidus A."/>
            <person name="Chertkov O."/>
            <person name="Brettin T."/>
            <person name="Detter J.C."/>
            <person name="Han C."/>
            <person name="Copeland A."/>
            <person name="Glavina Del Rio T."/>
            <person name="Nolan M."/>
            <person name="Chen F."/>
            <person name="Lucas S."/>
            <person name="Tice H."/>
            <person name="Cheng J.F."/>
            <person name="Land M."/>
            <person name="Hauser L."/>
            <person name="Chang Y.J."/>
            <person name="Jeffries C.D."/>
            <person name="Kopitz M."/>
            <person name="Bruce D."/>
            <person name="Goodwin L."/>
            <person name="Pitluck S."/>
            <person name="Ovchinnikova G."/>
            <person name="Pati A."/>
            <person name="Ivanova N."/>
            <person name="Mavrommatis K."/>
            <person name="Chen A."/>
            <person name="Palaniappan K."/>
            <person name="Chain P."/>
            <person name="Bristow J."/>
            <person name="Eisen J.A."/>
            <person name="Markowitz V."/>
            <person name="Hugenholtz P."/>
            <person name="Goker M."/>
            <person name="Rohde M."/>
            <person name="Kyrpides N.C."/>
            <person name="Klenk H.P."/>
        </authorList>
    </citation>
    <scope>NUCLEOTIDE SEQUENCE [LARGE SCALE GENOMIC DNA]</scope>
    <source>
        <strain evidence="5">ATCC 700827 / DSM 18053 / CIP 107007 / KCTC 52180 / NS114</strain>
    </source>
</reference>
<keyword evidence="5" id="KW-1185">Reference proteome</keyword>
<dbReference type="Gene3D" id="2.60.120.1440">
    <property type="match status" value="1"/>
</dbReference>
<organism evidence="4 5">
    <name type="scientific">Dyadobacter fermentans (strain ATCC 700827 / DSM 18053 / CIP 107007 / KCTC 52180 / NS114)</name>
    <dbReference type="NCBI Taxonomy" id="471854"/>
    <lineage>
        <taxon>Bacteria</taxon>
        <taxon>Pseudomonadati</taxon>
        <taxon>Bacteroidota</taxon>
        <taxon>Cytophagia</taxon>
        <taxon>Cytophagales</taxon>
        <taxon>Spirosomataceae</taxon>
        <taxon>Dyadobacter</taxon>
    </lineage>
</organism>
<feature type="domain" description="Protein FecR C-terminal" evidence="3">
    <location>
        <begin position="276"/>
        <end position="344"/>
    </location>
</feature>
<dbReference type="RefSeq" id="WP_015813154.1">
    <property type="nucleotide sequence ID" value="NC_013037.1"/>
</dbReference>
<proteinExistence type="predicted"/>
<dbReference type="Gene3D" id="3.55.50.30">
    <property type="match status" value="1"/>
</dbReference>
<dbReference type="EMBL" id="CP001619">
    <property type="protein sequence ID" value="ACT94910.1"/>
    <property type="molecule type" value="Genomic_DNA"/>
</dbReference>
<dbReference type="KEGG" id="dfe:Dfer_3705"/>
<accession>C6VV87</accession>
<gene>
    <name evidence="4" type="ordered locus">Dfer_3705</name>
</gene>
<dbReference type="Proteomes" id="UP000002011">
    <property type="component" value="Chromosome"/>
</dbReference>
<protein>
    <submittedName>
        <fullName evidence="4">Anti-FecI sigma factor, FecR</fullName>
    </submittedName>
</protein>
<dbReference type="OrthoDB" id="645173at2"/>
<evidence type="ECO:0000313" key="4">
    <source>
        <dbReference type="EMBL" id="ACT94910.1"/>
    </source>
</evidence>
<dbReference type="Pfam" id="PF04773">
    <property type="entry name" value="FecR"/>
    <property type="match status" value="1"/>
</dbReference>
<feature type="transmembrane region" description="Helical" evidence="1">
    <location>
        <begin position="79"/>
        <end position="99"/>
    </location>
</feature>
<keyword evidence="1" id="KW-0812">Transmembrane</keyword>
<dbReference type="HOGENOM" id="CLU_050192_2_1_10"/>
<dbReference type="Pfam" id="PF16344">
    <property type="entry name" value="FecR_C"/>
    <property type="match status" value="1"/>
</dbReference>
<dbReference type="InterPro" id="IPR032508">
    <property type="entry name" value="FecR_C"/>
</dbReference>
<dbReference type="eggNOG" id="COG3712">
    <property type="taxonomic scope" value="Bacteria"/>
</dbReference>
<dbReference type="STRING" id="471854.Dfer_3705"/>
<evidence type="ECO:0000256" key="1">
    <source>
        <dbReference type="SAM" id="Phobius"/>
    </source>
</evidence>
<evidence type="ECO:0000313" key="5">
    <source>
        <dbReference type="Proteomes" id="UP000002011"/>
    </source>
</evidence>
<dbReference type="InterPro" id="IPR006860">
    <property type="entry name" value="FecR"/>
</dbReference>
<keyword evidence="1" id="KW-0472">Membrane</keyword>